<comment type="caution">
    <text evidence="1">The sequence shown here is derived from an EMBL/GenBank/DDBJ whole genome shotgun (WGS) entry which is preliminary data.</text>
</comment>
<sequence>MRLQTFLGYRLLAATLIISQGVWAQNCTSFTIRTAEDLKAARRCPEVFGDVIIGTELSHVNLDGIETIHGNFETLAICRGERPGCNLDWPLDTISSTTLTTVGGRLLMSWSGGLRNITLPKLRAVGRQFNLHTVPRLAYLDISLLESVGRFKIDAQNLTTMRHEGLRNLTGEGHTVKEIILSVGLETIDSVLKYPLSVDQVYLYLNPRVKKVNFGLANTTQLLIYTNVTLGNRFQAIDGSTTVVVGGPETKTMHVREFYCQNATVELERLPSLGMLTVNEFRMDGSGHLEKLALPFDELRDLIIQETETLRWLSNSPQATRWANFSITIPSDNKALNLSSEYLADESGKMVRSWYWPQKDIQYVNINAILGDGFL</sequence>
<dbReference type="Proteomes" id="UP000805649">
    <property type="component" value="Unassembled WGS sequence"/>
</dbReference>
<evidence type="ECO:0000313" key="2">
    <source>
        <dbReference type="Proteomes" id="UP000805649"/>
    </source>
</evidence>
<name>A0ACC3YYR6_COLTU</name>
<evidence type="ECO:0000313" key="1">
    <source>
        <dbReference type="EMBL" id="KAL0936047.1"/>
    </source>
</evidence>
<organism evidence="1 2">
    <name type="scientific">Colletotrichum truncatum</name>
    <name type="common">Anthracnose fungus</name>
    <name type="synonym">Colletotrichum capsici</name>
    <dbReference type="NCBI Taxonomy" id="5467"/>
    <lineage>
        <taxon>Eukaryota</taxon>
        <taxon>Fungi</taxon>
        <taxon>Dikarya</taxon>
        <taxon>Ascomycota</taxon>
        <taxon>Pezizomycotina</taxon>
        <taxon>Sordariomycetes</taxon>
        <taxon>Hypocreomycetidae</taxon>
        <taxon>Glomerellales</taxon>
        <taxon>Glomerellaceae</taxon>
        <taxon>Colletotrichum</taxon>
        <taxon>Colletotrichum truncatum species complex</taxon>
    </lineage>
</organism>
<proteinExistence type="predicted"/>
<gene>
    <name evidence="1" type="ORF">CTRU02_208262</name>
</gene>
<keyword evidence="2" id="KW-1185">Reference proteome</keyword>
<dbReference type="EMBL" id="VUJX02000005">
    <property type="protein sequence ID" value="KAL0936047.1"/>
    <property type="molecule type" value="Genomic_DNA"/>
</dbReference>
<accession>A0ACC3YYR6</accession>
<protein>
    <submittedName>
        <fullName evidence="1">Uncharacterized protein</fullName>
    </submittedName>
</protein>
<reference evidence="1 2" key="1">
    <citation type="journal article" date="2020" name="Phytopathology">
        <title>Genome Sequence Resources of Colletotrichum truncatum, C. plurivorum, C. musicola, and C. sojae: Four Species Pathogenic to Soybean (Glycine max).</title>
        <authorList>
            <person name="Rogerio F."/>
            <person name="Boufleur T.R."/>
            <person name="Ciampi-Guillardi M."/>
            <person name="Sukno S.A."/>
            <person name="Thon M.R."/>
            <person name="Massola Junior N.S."/>
            <person name="Baroncelli R."/>
        </authorList>
    </citation>
    <scope>NUCLEOTIDE SEQUENCE [LARGE SCALE GENOMIC DNA]</scope>
    <source>
        <strain evidence="1 2">CMES1059</strain>
    </source>
</reference>